<keyword evidence="3" id="KW-1185">Reference proteome</keyword>
<evidence type="ECO:0000313" key="3">
    <source>
        <dbReference type="Proteomes" id="UP000509761"/>
    </source>
</evidence>
<organism evidence="2 3">
    <name type="scientific">Vreelandella titanicae</name>
    <dbReference type="NCBI Taxonomy" id="664683"/>
    <lineage>
        <taxon>Bacteria</taxon>
        <taxon>Pseudomonadati</taxon>
        <taxon>Pseudomonadota</taxon>
        <taxon>Gammaproteobacteria</taxon>
        <taxon>Oceanospirillales</taxon>
        <taxon>Halomonadaceae</taxon>
        <taxon>Vreelandella</taxon>
    </lineage>
</organism>
<name>A0AAP9NPB8_9GAMM</name>
<gene>
    <name evidence="2" type="ORF">FX987_03335</name>
</gene>
<evidence type="ECO:0000256" key="1">
    <source>
        <dbReference type="SAM" id="Phobius"/>
    </source>
</evidence>
<reference evidence="2 3" key="1">
    <citation type="submission" date="2019-12" db="EMBL/GenBank/DDBJ databases">
        <title>Genome sequencing and assembly of endphytes of Porphyra tenera.</title>
        <authorList>
            <person name="Park J.M."/>
            <person name="Shin R."/>
            <person name="Jo S.H."/>
        </authorList>
    </citation>
    <scope>NUCLEOTIDE SEQUENCE [LARGE SCALE GENOMIC DNA]</scope>
    <source>
        <strain evidence="2 3">GPM3</strain>
    </source>
</reference>
<protein>
    <submittedName>
        <fullName evidence="2">Uncharacterized protein</fullName>
    </submittedName>
</protein>
<dbReference type="AlphaFoldDB" id="A0AAP9NPB8"/>
<keyword evidence="1" id="KW-0472">Membrane</keyword>
<dbReference type="EMBL" id="CP054580">
    <property type="protein sequence ID" value="QKS25539.1"/>
    <property type="molecule type" value="Genomic_DNA"/>
</dbReference>
<proteinExistence type="predicted"/>
<sequence length="98" mass="11064">MGKVDKRIVRSCRFVESGVGLAVMVLQYFVFVRWLGHRWLASLSTITWLASLVGFNGEYGQHGARRGCVSKRRVIMNAYSRLNQTTWIGALAINNTDT</sequence>
<keyword evidence="1" id="KW-1133">Transmembrane helix</keyword>
<feature type="transmembrane region" description="Helical" evidence="1">
    <location>
        <begin position="12"/>
        <end position="31"/>
    </location>
</feature>
<dbReference type="Proteomes" id="UP000509761">
    <property type="component" value="Chromosome"/>
</dbReference>
<feature type="transmembrane region" description="Helical" evidence="1">
    <location>
        <begin position="37"/>
        <end position="56"/>
    </location>
</feature>
<keyword evidence="1" id="KW-0812">Transmembrane</keyword>
<evidence type="ECO:0000313" key="2">
    <source>
        <dbReference type="EMBL" id="QKS25539.1"/>
    </source>
</evidence>
<accession>A0AAP9NPB8</accession>